<dbReference type="InParanoid" id="A0A074YG70"/>
<proteinExistence type="predicted"/>
<accession>A0A074YG70</accession>
<dbReference type="EMBL" id="KL584755">
    <property type="protein sequence ID" value="KEQ96710.1"/>
    <property type="molecule type" value="Genomic_DNA"/>
</dbReference>
<dbReference type="HOGENOM" id="CLU_1474911_0_0_1"/>
<dbReference type="Proteomes" id="UP000030641">
    <property type="component" value="Unassembled WGS sequence"/>
</dbReference>
<gene>
    <name evidence="1" type="ORF">AUEXF2481DRAFT_608602</name>
</gene>
<evidence type="ECO:0000313" key="2">
    <source>
        <dbReference type="Proteomes" id="UP000030641"/>
    </source>
</evidence>
<dbReference type="RefSeq" id="XP_013345535.1">
    <property type="nucleotide sequence ID" value="XM_013490081.1"/>
</dbReference>
<evidence type="ECO:0000313" key="1">
    <source>
        <dbReference type="EMBL" id="KEQ96710.1"/>
    </source>
</evidence>
<protein>
    <submittedName>
        <fullName evidence="1">Uncharacterized protein</fullName>
    </submittedName>
</protein>
<keyword evidence="2" id="KW-1185">Reference proteome</keyword>
<organism evidence="1 2">
    <name type="scientific">Aureobasidium subglaciale (strain EXF-2481)</name>
    <name type="common">Aureobasidium pullulans var. subglaciale</name>
    <dbReference type="NCBI Taxonomy" id="1043005"/>
    <lineage>
        <taxon>Eukaryota</taxon>
        <taxon>Fungi</taxon>
        <taxon>Dikarya</taxon>
        <taxon>Ascomycota</taxon>
        <taxon>Pezizomycotina</taxon>
        <taxon>Dothideomycetes</taxon>
        <taxon>Dothideomycetidae</taxon>
        <taxon>Dothideales</taxon>
        <taxon>Saccotheciaceae</taxon>
        <taxon>Aureobasidium</taxon>
    </lineage>
</organism>
<dbReference type="GeneID" id="25369394"/>
<sequence>MSCSVGEAVRKYGDEGCDRACRAVELKAGAQSESLDVIWKAKGGDLSGTFLLAGASRSTESMFWYKRLCLLGSYPALWSRRIAYVYEGGGGVRGGCGGGYIYVKRRRGVGVRWTANYGRRRTTTLARVDLFLAQEMSDACLGLRREPNHQAEKAMTKAQCPPRHFPPASKKLRLSLWSLQIPA</sequence>
<name>A0A074YG70_AURSE</name>
<reference evidence="1 2" key="1">
    <citation type="journal article" date="2014" name="BMC Genomics">
        <title>Genome sequencing of four Aureobasidium pullulans varieties: biotechnological potential, stress tolerance, and description of new species.</title>
        <authorList>
            <person name="Gostin Ar C."/>
            <person name="Ohm R.A."/>
            <person name="Kogej T."/>
            <person name="Sonjak S."/>
            <person name="Turk M."/>
            <person name="Zajc J."/>
            <person name="Zalar P."/>
            <person name="Grube M."/>
            <person name="Sun H."/>
            <person name="Han J."/>
            <person name="Sharma A."/>
            <person name="Chiniquy J."/>
            <person name="Ngan C.Y."/>
            <person name="Lipzen A."/>
            <person name="Barry K."/>
            <person name="Grigoriev I.V."/>
            <person name="Gunde-Cimerman N."/>
        </authorList>
    </citation>
    <scope>NUCLEOTIDE SEQUENCE [LARGE SCALE GENOMIC DNA]</scope>
    <source>
        <strain evidence="1 2">EXF-2481</strain>
    </source>
</reference>
<dbReference type="AlphaFoldDB" id="A0A074YG70"/>